<dbReference type="AlphaFoldDB" id="A0A7T0G034"/>
<dbReference type="CDD" id="cd00657">
    <property type="entry name" value="Ferritin_like"/>
    <property type="match status" value="1"/>
</dbReference>
<accession>A0A7T0G034</accession>
<dbReference type="SUPFAM" id="SSF47240">
    <property type="entry name" value="Ferritin-like"/>
    <property type="match status" value="1"/>
</dbReference>
<sequence length="274" mass="32048">MTMEAAPIQYGTEEHKQLFCRQFIDSHKPFEPEDLPWPELSQEVIDKLAGFPIWDYAIHTERQVFNKLTAYAKEIEDPLLKEAMALQAYEEGRHADILRYFLNRYGIPFKEIPDKRLPSNLEWCFMTTGTGECIDSFFAFGFIQVSKSTEDYPLELIEAMEPIVQEEARHILFIQNWLYYQRYTRSFLVQPFHFLLTMYAFLNSGISRLMEMKDLGGSAFTAQATQYESSSGLNAKGFIELCLKENRRRLAPYDKRLARPKLIPRVMGMVRHAL</sequence>
<evidence type="ECO:0000313" key="2">
    <source>
        <dbReference type="Proteomes" id="UP000594688"/>
    </source>
</evidence>
<organism evidence="1 2">
    <name type="scientific">Candidatus Nitronauta litoralis</name>
    <dbReference type="NCBI Taxonomy" id="2705533"/>
    <lineage>
        <taxon>Bacteria</taxon>
        <taxon>Pseudomonadati</taxon>
        <taxon>Nitrospinota/Tectimicrobiota group</taxon>
        <taxon>Nitrospinota</taxon>
        <taxon>Nitrospinia</taxon>
        <taxon>Nitrospinales</taxon>
        <taxon>Nitrospinaceae</taxon>
        <taxon>Candidatus Nitronauta</taxon>
    </lineage>
</organism>
<dbReference type="EMBL" id="CP048685">
    <property type="protein sequence ID" value="QPJ61969.1"/>
    <property type="molecule type" value="Genomic_DNA"/>
</dbReference>
<name>A0A7T0G034_9BACT</name>
<dbReference type="KEGG" id="nli:G3M70_08815"/>
<proteinExistence type="predicted"/>
<evidence type="ECO:0000313" key="1">
    <source>
        <dbReference type="EMBL" id="QPJ61969.1"/>
    </source>
</evidence>
<dbReference type="Proteomes" id="UP000594688">
    <property type="component" value="Chromosome"/>
</dbReference>
<dbReference type="InterPro" id="IPR009078">
    <property type="entry name" value="Ferritin-like_SF"/>
</dbReference>
<gene>
    <name evidence="1" type="ORF">G3M70_08815</name>
</gene>
<reference evidence="1 2" key="1">
    <citation type="submission" date="2020-02" db="EMBL/GenBank/DDBJ databases">
        <title>Genomic and physiological characterization of two novel Nitrospinaceae genera.</title>
        <authorList>
            <person name="Mueller A.J."/>
            <person name="Jung M.-Y."/>
            <person name="Strachan C.R."/>
            <person name="Herbold C.W."/>
            <person name="Kirkegaard R.H."/>
            <person name="Daims H."/>
        </authorList>
    </citation>
    <scope>NUCLEOTIDE SEQUENCE [LARGE SCALE GENOMIC DNA]</scope>
    <source>
        <strain evidence="1">EB</strain>
    </source>
</reference>
<protein>
    <submittedName>
        <fullName evidence="1">Ferritin-like domain-containing protein</fullName>
    </submittedName>
</protein>